<dbReference type="PANTHER" id="PTHR11006:SF4">
    <property type="entry name" value="PROTEIN ARGININE N-METHYLTRANSFERASE 7"/>
    <property type="match status" value="1"/>
</dbReference>
<evidence type="ECO:0000313" key="2">
    <source>
        <dbReference type="EMBL" id="MBE6505320.1"/>
    </source>
</evidence>
<sequence>MKFQTTHYHLDLLKDNDRVSAFFEAINQYDSKTDLAYDLGCGSGLLSYFLNEKFSEIISIEIDEKASGCASENLKSFNNITVFNEDVLKYDFSKKADLIVCEMLDTALIDEEEVQVLNHVRKFLKEDGEIIPNAVINFAELVNMERHYIHWDEGASYEILSEPLNYSKIDFKNKINPNFEDILEFEVNNEGTANGIKITTVTILNDNVVCGPTPMFNPPLMIPIDETNVKSNDLINVKLKYIMGQGIETVKTQLI</sequence>
<dbReference type="GO" id="GO:0000179">
    <property type="term" value="F:rRNA (adenine-N6,N6-)-dimethyltransferase activity"/>
    <property type="evidence" value="ECO:0007669"/>
    <property type="project" value="InterPro"/>
</dbReference>
<keyword evidence="2" id="KW-0808">Transferase</keyword>
<dbReference type="Pfam" id="PF13649">
    <property type="entry name" value="Methyltransf_25"/>
    <property type="match status" value="1"/>
</dbReference>
<accession>A0A8T3VKW4</accession>
<dbReference type="Gene3D" id="3.40.50.150">
    <property type="entry name" value="Vaccinia Virus protein VP39"/>
    <property type="match status" value="1"/>
</dbReference>
<dbReference type="InterPro" id="IPR041698">
    <property type="entry name" value="Methyltransf_25"/>
</dbReference>
<dbReference type="PIRSF" id="PIRSF006607">
    <property type="entry name" value="RNAmts_UCP006607"/>
    <property type="match status" value="1"/>
</dbReference>
<comment type="caution">
    <text evidence="2">The sequence shown here is derived from an EMBL/GenBank/DDBJ whole genome shotgun (WGS) entry which is preliminary data.</text>
</comment>
<dbReference type="InterPro" id="IPR025799">
    <property type="entry name" value="Arg_MeTrfase"/>
</dbReference>
<dbReference type="InterPro" id="IPR021172">
    <property type="entry name" value="UCP006607_RNA_methylase-rel"/>
</dbReference>
<gene>
    <name evidence="2" type="ORF">E7Z73_06220</name>
</gene>
<dbReference type="GO" id="GO:0016274">
    <property type="term" value="F:protein-arginine N-methyltransferase activity"/>
    <property type="evidence" value="ECO:0007669"/>
    <property type="project" value="InterPro"/>
</dbReference>
<dbReference type="InterPro" id="IPR020596">
    <property type="entry name" value="rRNA_Ade_Mease_Trfase_CS"/>
</dbReference>
<dbReference type="GO" id="GO:0042054">
    <property type="term" value="F:histone methyltransferase activity"/>
    <property type="evidence" value="ECO:0007669"/>
    <property type="project" value="TreeGrafter"/>
</dbReference>
<protein>
    <submittedName>
        <fullName evidence="2">Methyltransferase domain-containing protein</fullName>
    </submittedName>
</protein>
<proteinExistence type="predicted"/>
<dbReference type="RefSeq" id="WP_303736970.1">
    <property type="nucleotide sequence ID" value="NZ_SUTE01000044.1"/>
</dbReference>
<dbReference type="AlphaFoldDB" id="A0A8T3VKW4"/>
<dbReference type="SUPFAM" id="SSF53335">
    <property type="entry name" value="S-adenosyl-L-methionine-dependent methyltransferases"/>
    <property type="match status" value="1"/>
</dbReference>
<dbReference type="PROSITE" id="PS01131">
    <property type="entry name" value="RRNA_A_DIMETH"/>
    <property type="match status" value="1"/>
</dbReference>
<dbReference type="PANTHER" id="PTHR11006">
    <property type="entry name" value="PROTEIN ARGININE N-METHYLTRANSFERASE"/>
    <property type="match status" value="1"/>
</dbReference>
<name>A0A8T3VKW4_9EURY</name>
<reference evidence="2" key="1">
    <citation type="submission" date="2019-04" db="EMBL/GenBank/DDBJ databases">
        <title>Evolution of Biomass-Degrading Anaerobic Consortia Revealed by Metagenomics.</title>
        <authorList>
            <person name="Peng X."/>
        </authorList>
    </citation>
    <scope>NUCLEOTIDE SEQUENCE</scope>
    <source>
        <strain evidence="2">SIG12</strain>
    </source>
</reference>
<evidence type="ECO:0000259" key="1">
    <source>
        <dbReference type="Pfam" id="PF13649"/>
    </source>
</evidence>
<evidence type="ECO:0000313" key="3">
    <source>
        <dbReference type="Proteomes" id="UP000762703"/>
    </source>
</evidence>
<feature type="domain" description="Methyltransferase" evidence="1">
    <location>
        <begin position="38"/>
        <end position="128"/>
    </location>
</feature>
<dbReference type="EMBL" id="SUTE01000044">
    <property type="protein sequence ID" value="MBE6505320.1"/>
    <property type="molecule type" value="Genomic_DNA"/>
</dbReference>
<dbReference type="Proteomes" id="UP000762703">
    <property type="component" value="Unassembled WGS sequence"/>
</dbReference>
<dbReference type="InterPro" id="IPR029063">
    <property type="entry name" value="SAM-dependent_MTases_sf"/>
</dbReference>
<organism evidence="2 3">
    <name type="scientific">Methanobrevibacter millerae</name>
    <dbReference type="NCBI Taxonomy" id="230361"/>
    <lineage>
        <taxon>Archaea</taxon>
        <taxon>Methanobacteriati</taxon>
        <taxon>Methanobacteriota</taxon>
        <taxon>Methanomada group</taxon>
        <taxon>Methanobacteria</taxon>
        <taxon>Methanobacteriales</taxon>
        <taxon>Methanobacteriaceae</taxon>
        <taxon>Methanobrevibacter</taxon>
    </lineage>
</organism>
<dbReference type="CDD" id="cd02440">
    <property type="entry name" value="AdoMet_MTases"/>
    <property type="match status" value="1"/>
</dbReference>
<keyword evidence="2" id="KW-0489">Methyltransferase</keyword>